<dbReference type="SMART" id="SM00256">
    <property type="entry name" value="FBOX"/>
    <property type="match status" value="1"/>
</dbReference>
<protein>
    <recommendedName>
        <fullName evidence="1">F-box domain-containing protein</fullName>
    </recommendedName>
</protein>
<keyword evidence="3" id="KW-1185">Reference proteome</keyword>
<dbReference type="PANTHER" id="PTHR35546:SF66">
    <property type="entry name" value="F-BOX DOMAIN-CONTAINING PROTEIN"/>
    <property type="match status" value="1"/>
</dbReference>
<proteinExistence type="predicted"/>
<dbReference type="Proteomes" id="UP000306102">
    <property type="component" value="Unassembled WGS sequence"/>
</dbReference>
<evidence type="ECO:0000313" key="2">
    <source>
        <dbReference type="EMBL" id="THG18822.1"/>
    </source>
</evidence>
<evidence type="ECO:0000313" key="3">
    <source>
        <dbReference type="Proteomes" id="UP000306102"/>
    </source>
</evidence>
<dbReference type="AlphaFoldDB" id="A0A4S4EQX9"/>
<dbReference type="InterPro" id="IPR055290">
    <property type="entry name" value="At3g26010-like"/>
</dbReference>
<dbReference type="InterPro" id="IPR001810">
    <property type="entry name" value="F-box_dom"/>
</dbReference>
<comment type="caution">
    <text evidence="2">The sequence shown here is derived from an EMBL/GenBank/DDBJ whole genome shotgun (WGS) entry which is preliminary data.</text>
</comment>
<name>A0A4S4EQX9_CAMSN</name>
<dbReference type="Pfam" id="PF24750">
    <property type="entry name" value="b-prop_At3g26010-like"/>
    <property type="match status" value="1"/>
</dbReference>
<dbReference type="InterPro" id="IPR036047">
    <property type="entry name" value="F-box-like_dom_sf"/>
</dbReference>
<evidence type="ECO:0000259" key="1">
    <source>
        <dbReference type="SMART" id="SM00256"/>
    </source>
</evidence>
<reference evidence="2 3" key="1">
    <citation type="journal article" date="2018" name="Proc. Natl. Acad. Sci. U.S.A.">
        <title>Draft genome sequence of Camellia sinensis var. sinensis provides insights into the evolution of the tea genome and tea quality.</title>
        <authorList>
            <person name="Wei C."/>
            <person name="Yang H."/>
            <person name="Wang S."/>
            <person name="Zhao J."/>
            <person name="Liu C."/>
            <person name="Gao L."/>
            <person name="Xia E."/>
            <person name="Lu Y."/>
            <person name="Tai Y."/>
            <person name="She G."/>
            <person name="Sun J."/>
            <person name="Cao H."/>
            <person name="Tong W."/>
            <person name="Gao Q."/>
            <person name="Li Y."/>
            <person name="Deng W."/>
            <person name="Jiang X."/>
            <person name="Wang W."/>
            <person name="Chen Q."/>
            <person name="Zhang S."/>
            <person name="Li H."/>
            <person name="Wu J."/>
            <person name="Wang P."/>
            <person name="Li P."/>
            <person name="Shi C."/>
            <person name="Zheng F."/>
            <person name="Jian J."/>
            <person name="Huang B."/>
            <person name="Shan D."/>
            <person name="Shi M."/>
            <person name="Fang C."/>
            <person name="Yue Y."/>
            <person name="Li F."/>
            <person name="Li D."/>
            <person name="Wei S."/>
            <person name="Han B."/>
            <person name="Jiang C."/>
            <person name="Yin Y."/>
            <person name="Xia T."/>
            <person name="Zhang Z."/>
            <person name="Bennetzen J.L."/>
            <person name="Zhao S."/>
            <person name="Wan X."/>
        </authorList>
    </citation>
    <scope>NUCLEOTIDE SEQUENCE [LARGE SCALE GENOMIC DNA]</scope>
    <source>
        <strain evidence="3">cv. Shuchazao</strain>
        <tissue evidence="2">Leaf</tissue>
    </source>
</reference>
<feature type="domain" description="F-box" evidence="1">
    <location>
        <begin position="18"/>
        <end position="58"/>
    </location>
</feature>
<gene>
    <name evidence="2" type="ORF">TEA_001211</name>
</gene>
<dbReference type="PANTHER" id="PTHR35546">
    <property type="entry name" value="F-BOX PROTEIN INTERACTION DOMAIN PROTEIN-RELATED"/>
    <property type="match status" value="1"/>
</dbReference>
<dbReference type="EMBL" id="SDRB02002808">
    <property type="protein sequence ID" value="THG18822.1"/>
    <property type="molecule type" value="Genomic_DNA"/>
</dbReference>
<dbReference type="InterPro" id="IPR056592">
    <property type="entry name" value="Beta-prop_At3g26010-like"/>
</dbReference>
<dbReference type="Pfam" id="PF00646">
    <property type="entry name" value="F-box"/>
    <property type="match status" value="1"/>
</dbReference>
<accession>A0A4S4EQX9</accession>
<sequence length="423" mass="49087">MEEVERTTSSTTTTMDDLCPDLLESILCRLPLISRARSKCVSKTWCSLITSLRHSFPPSTSSGLVIFLIFLLAMISIRSWAGSPIPTPSTSSGLVIFLTNNIKNEPNNLHRTFFIKNQDHSQTFTLQCSTKHNLPWLVDSCNGLLLYAKNDRNHNWSYYISSPVLDQFIALPPRHKPFILARESLAFNGLNSNSNSKHNHHHFKVICFFFNEVDAESGKINCQTFSAQTGEWREHEAPLNNSNLLLEDGFRRSDCFSPSVYSKGRLYWIWSLCMLVYDDKREFFKLVLLPKSKSRRNFNYVLSLQLWESEGRIHYCEPIEEGFRLWIYMDDGDENSYDYDFKNWQAKTTIVLERIRLGLSWPCAFNEELQELYMQVPPGTIFSYSFETRKLAKLCCYGKPGKDYSISYIYPFMFNSANLIPRN</sequence>
<dbReference type="SUPFAM" id="SSF81383">
    <property type="entry name" value="F-box domain"/>
    <property type="match status" value="1"/>
</dbReference>
<organism evidence="2 3">
    <name type="scientific">Camellia sinensis var. sinensis</name>
    <name type="common">China tea</name>
    <dbReference type="NCBI Taxonomy" id="542762"/>
    <lineage>
        <taxon>Eukaryota</taxon>
        <taxon>Viridiplantae</taxon>
        <taxon>Streptophyta</taxon>
        <taxon>Embryophyta</taxon>
        <taxon>Tracheophyta</taxon>
        <taxon>Spermatophyta</taxon>
        <taxon>Magnoliopsida</taxon>
        <taxon>eudicotyledons</taxon>
        <taxon>Gunneridae</taxon>
        <taxon>Pentapetalae</taxon>
        <taxon>asterids</taxon>
        <taxon>Ericales</taxon>
        <taxon>Theaceae</taxon>
        <taxon>Camellia</taxon>
    </lineage>
</organism>